<evidence type="ECO:0000313" key="2">
    <source>
        <dbReference type="Proteomes" id="UP000520814"/>
    </source>
</evidence>
<dbReference type="RefSeq" id="WP_184192594.1">
    <property type="nucleotide sequence ID" value="NZ_JACHGW010000001.1"/>
</dbReference>
<reference evidence="1 2" key="1">
    <citation type="submission" date="2020-08" db="EMBL/GenBank/DDBJ databases">
        <title>Genomic Encyclopedia of Type Strains, Phase IV (KMG-IV): sequencing the most valuable type-strain genomes for metagenomic binning, comparative biology and taxonomic classification.</title>
        <authorList>
            <person name="Goeker M."/>
        </authorList>
    </citation>
    <scope>NUCLEOTIDE SEQUENCE [LARGE SCALE GENOMIC DNA]</scope>
    <source>
        <strain evidence="1 2">DSM 23562</strain>
    </source>
</reference>
<proteinExistence type="predicted"/>
<sequence length="119" mass="13004">MANVRTCLEEVMRLQGVTGAVLVDLKSGKMLGIAGDTPSLDIEAAANTDLMKAKFRVLSSLDTKETIEDIVITLGQRCQLLRCIGGAQGLMIYLNMQRQQANLLEARQKLSQLEAELVI</sequence>
<keyword evidence="2" id="KW-1185">Reference proteome</keyword>
<dbReference type="Proteomes" id="UP000520814">
    <property type="component" value="Unassembled WGS sequence"/>
</dbReference>
<name>A0A7W9SN85_ARMRO</name>
<organism evidence="1 2">
    <name type="scientific">Armatimonas rosea</name>
    <dbReference type="NCBI Taxonomy" id="685828"/>
    <lineage>
        <taxon>Bacteria</taxon>
        <taxon>Bacillati</taxon>
        <taxon>Armatimonadota</taxon>
        <taxon>Armatimonadia</taxon>
        <taxon>Armatimonadales</taxon>
        <taxon>Armatimonadaceae</taxon>
        <taxon>Armatimonas</taxon>
    </lineage>
</organism>
<gene>
    <name evidence="1" type="ORF">HNQ39_000736</name>
</gene>
<accession>A0A7W9SN85</accession>
<dbReference type="EMBL" id="JACHGW010000001">
    <property type="protein sequence ID" value="MBB6048974.1"/>
    <property type="molecule type" value="Genomic_DNA"/>
</dbReference>
<dbReference type="AlphaFoldDB" id="A0A7W9SN85"/>
<comment type="caution">
    <text evidence="1">The sequence shown here is derived from an EMBL/GenBank/DDBJ whole genome shotgun (WGS) entry which is preliminary data.</text>
</comment>
<evidence type="ECO:0000313" key="1">
    <source>
        <dbReference type="EMBL" id="MBB6048974.1"/>
    </source>
</evidence>
<protein>
    <recommendedName>
        <fullName evidence="3">Roadblock/LAMTOR2 domain-containing protein</fullName>
    </recommendedName>
</protein>
<evidence type="ECO:0008006" key="3">
    <source>
        <dbReference type="Google" id="ProtNLM"/>
    </source>
</evidence>